<evidence type="ECO:0000313" key="1">
    <source>
        <dbReference type="EMBL" id="TQN65375.1"/>
    </source>
</evidence>
<keyword evidence="2" id="KW-1185">Reference proteome</keyword>
<feature type="non-terminal residue" evidence="1">
    <location>
        <position position="1"/>
    </location>
</feature>
<reference evidence="1 2" key="1">
    <citation type="journal article" date="2019" name="Sci. Rep.">
        <title>Colletotrichum shisoi sp. nov., an anthracnose pathogen of Perilla frutescens in Japan: molecular phylogenetic, morphological and genomic evidence.</title>
        <authorList>
            <person name="Gan P."/>
            <person name="Tsushima A."/>
            <person name="Hiroyama R."/>
            <person name="Narusaka M."/>
            <person name="Takano Y."/>
            <person name="Narusaka Y."/>
            <person name="Kawaradani M."/>
            <person name="Damm U."/>
            <person name="Shirasu K."/>
        </authorList>
    </citation>
    <scope>NUCLEOTIDE SEQUENCE [LARGE SCALE GENOMIC DNA]</scope>
    <source>
        <strain evidence="1 2">PG-2018a</strain>
    </source>
</reference>
<accession>A0A5Q4BEP0</accession>
<organism evidence="1 2">
    <name type="scientific">Colletotrichum shisoi</name>
    <dbReference type="NCBI Taxonomy" id="2078593"/>
    <lineage>
        <taxon>Eukaryota</taxon>
        <taxon>Fungi</taxon>
        <taxon>Dikarya</taxon>
        <taxon>Ascomycota</taxon>
        <taxon>Pezizomycotina</taxon>
        <taxon>Sordariomycetes</taxon>
        <taxon>Hypocreomycetidae</taxon>
        <taxon>Glomerellales</taxon>
        <taxon>Glomerellaceae</taxon>
        <taxon>Colletotrichum</taxon>
        <taxon>Colletotrichum destructivum species complex</taxon>
    </lineage>
</organism>
<dbReference type="EMBL" id="PUHP01001665">
    <property type="protein sequence ID" value="TQN65375.1"/>
    <property type="molecule type" value="Genomic_DNA"/>
</dbReference>
<protein>
    <submittedName>
        <fullName evidence="1">Uncharacterized protein</fullName>
    </submittedName>
</protein>
<dbReference type="Proteomes" id="UP000326340">
    <property type="component" value="Unassembled WGS sequence"/>
</dbReference>
<comment type="caution">
    <text evidence="1">The sequence shown here is derived from an EMBL/GenBank/DDBJ whole genome shotgun (WGS) entry which is preliminary data.</text>
</comment>
<gene>
    <name evidence="1" type="ORF">CSHISOI_10059</name>
</gene>
<sequence>HFSGSFVASWVTTTAVLVPKTPGSSGVLSGSIFFLDFLHELLTRRRSSDGIRTCIRNGPRTETRNGRLQLSILFLRHNRQVFLGCGQPSRRTAAVKQPSLAPSWCWGLRAAVKMARRHWGGGQHYNLVMLLNPPRPSELSGMGQGNLTYREHRLG</sequence>
<evidence type="ECO:0000313" key="2">
    <source>
        <dbReference type="Proteomes" id="UP000326340"/>
    </source>
</evidence>
<proteinExistence type="predicted"/>
<dbReference type="AlphaFoldDB" id="A0A5Q4BEP0"/>
<name>A0A5Q4BEP0_9PEZI</name>